<accession>A0A835GYE2</accession>
<feature type="chain" id="PRO_5032861205" evidence="1">
    <location>
        <begin position="23"/>
        <end position="205"/>
    </location>
</feature>
<evidence type="ECO:0000313" key="2">
    <source>
        <dbReference type="EMBL" id="KAF9589760.1"/>
    </source>
</evidence>
<dbReference type="PANTHER" id="PTHR36806">
    <property type="entry name" value="ADENINE PHOSPHORIBOSYLTRANSFERASE"/>
    <property type="match status" value="1"/>
</dbReference>
<dbReference type="EMBL" id="JADFTS010000009">
    <property type="protein sequence ID" value="KAF9589760.1"/>
    <property type="molecule type" value="Genomic_DNA"/>
</dbReference>
<feature type="signal peptide" evidence="1">
    <location>
        <begin position="1"/>
        <end position="22"/>
    </location>
</feature>
<reference evidence="2 3" key="1">
    <citation type="submission" date="2020-10" db="EMBL/GenBank/DDBJ databases">
        <title>The Coptis chinensis genome and diversification of protoberbering-type alkaloids.</title>
        <authorList>
            <person name="Wang B."/>
            <person name="Shu S."/>
            <person name="Song C."/>
            <person name="Liu Y."/>
        </authorList>
    </citation>
    <scope>NUCLEOTIDE SEQUENCE [LARGE SCALE GENOMIC DNA]</scope>
    <source>
        <strain evidence="2">HL-2020</strain>
        <tissue evidence="2">Leaf</tissue>
    </source>
</reference>
<sequence length="205" mass="23292">MPKTPLLLLLILFLSTPSPTKAITLQQFRTLLSLTHSLMTRVANLRYSKGDYQGSKRAQNIADKLDGGLSLYKGMFSIGWDYLKNYAWRDMGSSIGMVRDMNRLLQALNELTQLESGKKRAEWVLRNYQSILVSSESVFRRLLQVFFKSGPLRDLVLMLQREAEGDLLRDCLELGSNDLNGVVQIFKDIFVQFSSGNQYGRSGDL</sequence>
<evidence type="ECO:0000313" key="3">
    <source>
        <dbReference type="Proteomes" id="UP000631114"/>
    </source>
</evidence>
<evidence type="ECO:0000256" key="1">
    <source>
        <dbReference type="SAM" id="SignalP"/>
    </source>
</evidence>
<gene>
    <name evidence="2" type="ORF">IFM89_028669</name>
</gene>
<dbReference type="AlphaFoldDB" id="A0A835GYE2"/>
<keyword evidence="3" id="KW-1185">Reference proteome</keyword>
<dbReference type="OrthoDB" id="641593at2759"/>
<protein>
    <submittedName>
        <fullName evidence="2">Uncharacterized protein</fullName>
    </submittedName>
</protein>
<name>A0A835GYE2_9MAGN</name>
<dbReference type="Proteomes" id="UP000631114">
    <property type="component" value="Unassembled WGS sequence"/>
</dbReference>
<organism evidence="2 3">
    <name type="scientific">Coptis chinensis</name>
    <dbReference type="NCBI Taxonomy" id="261450"/>
    <lineage>
        <taxon>Eukaryota</taxon>
        <taxon>Viridiplantae</taxon>
        <taxon>Streptophyta</taxon>
        <taxon>Embryophyta</taxon>
        <taxon>Tracheophyta</taxon>
        <taxon>Spermatophyta</taxon>
        <taxon>Magnoliopsida</taxon>
        <taxon>Ranunculales</taxon>
        <taxon>Ranunculaceae</taxon>
        <taxon>Coptidoideae</taxon>
        <taxon>Coptis</taxon>
    </lineage>
</organism>
<keyword evidence="1" id="KW-0732">Signal</keyword>
<comment type="caution">
    <text evidence="2">The sequence shown here is derived from an EMBL/GenBank/DDBJ whole genome shotgun (WGS) entry which is preliminary data.</text>
</comment>
<proteinExistence type="predicted"/>